<evidence type="ECO:0000256" key="1">
    <source>
        <dbReference type="SAM" id="MobiDB-lite"/>
    </source>
</evidence>
<dbReference type="PANTHER" id="PTHR36790">
    <property type="entry name" value="MYELIN TRANSCRIPTION FACTOR"/>
    <property type="match status" value="1"/>
</dbReference>
<gene>
    <name evidence="2" type="ORF">CASFOL_040104</name>
</gene>
<dbReference type="AlphaFoldDB" id="A0ABD3BEK2"/>
<accession>A0ABD3BEK2</accession>
<protein>
    <submittedName>
        <fullName evidence="2">Uncharacterized protein</fullName>
    </submittedName>
</protein>
<feature type="compositionally biased region" description="Basic and acidic residues" evidence="1">
    <location>
        <begin position="150"/>
        <end position="182"/>
    </location>
</feature>
<feature type="region of interest" description="Disordered" evidence="1">
    <location>
        <begin position="150"/>
        <end position="189"/>
    </location>
</feature>
<proteinExistence type="predicted"/>
<organism evidence="2 3">
    <name type="scientific">Castilleja foliolosa</name>
    <dbReference type="NCBI Taxonomy" id="1961234"/>
    <lineage>
        <taxon>Eukaryota</taxon>
        <taxon>Viridiplantae</taxon>
        <taxon>Streptophyta</taxon>
        <taxon>Embryophyta</taxon>
        <taxon>Tracheophyta</taxon>
        <taxon>Spermatophyta</taxon>
        <taxon>Magnoliopsida</taxon>
        <taxon>eudicotyledons</taxon>
        <taxon>Gunneridae</taxon>
        <taxon>Pentapetalae</taxon>
        <taxon>asterids</taxon>
        <taxon>lamiids</taxon>
        <taxon>Lamiales</taxon>
        <taxon>Orobanchaceae</taxon>
        <taxon>Pedicularideae</taxon>
        <taxon>Castillejinae</taxon>
        <taxon>Castilleja</taxon>
    </lineage>
</organism>
<evidence type="ECO:0000313" key="2">
    <source>
        <dbReference type="EMBL" id="KAL3615810.1"/>
    </source>
</evidence>
<name>A0ABD3BEK2_9LAMI</name>
<feature type="region of interest" description="Disordered" evidence="1">
    <location>
        <begin position="1"/>
        <end position="31"/>
    </location>
</feature>
<dbReference type="Proteomes" id="UP001632038">
    <property type="component" value="Unassembled WGS sequence"/>
</dbReference>
<dbReference type="EMBL" id="JAVIJP010000099">
    <property type="protein sequence ID" value="KAL3615810.1"/>
    <property type="molecule type" value="Genomic_DNA"/>
</dbReference>
<keyword evidence="3" id="KW-1185">Reference proteome</keyword>
<evidence type="ECO:0000313" key="3">
    <source>
        <dbReference type="Proteomes" id="UP001632038"/>
    </source>
</evidence>
<dbReference type="PANTHER" id="PTHR36790:SF1">
    <property type="entry name" value="MYELIN TRANSCRIPTION FACTOR"/>
    <property type="match status" value="1"/>
</dbReference>
<sequence>MLAAQSSGGHHQPIQGPKTSRRPLQPKNQTSIITITNPTLKPNPVEWDNSNKENLFLPSIFTKDSSFPMDASLADELSAIREKLERLRIDRENNEKMLGEKGFLLDLRLKEIVDRGEIQKQLEMEVDRLYRLKEIRIACTRISQIRSLRDKEQEKKMNRDMLNKAHSTKDEDRDEQKGERSSHGISEVD</sequence>
<comment type="caution">
    <text evidence="2">The sequence shown here is derived from an EMBL/GenBank/DDBJ whole genome shotgun (WGS) entry which is preliminary data.</text>
</comment>
<reference evidence="3" key="1">
    <citation type="journal article" date="2024" name="IScience">
        <title>Strigolactones Initiate the Formation of Haustorium-like Structures in Castilleja.</title>
        <authorList>
            <person name="Buerger M."/>
            <person name="Peterson D."/>
            <person name="Chory J."/>
        </authorList>
    </citation>
    <scope>NUCLEOTIDE SEQUENCE [LARGE SCALE GENOMIC DNA]</scope>
</reference>